<gene>
    <name evidence="2" type="ORF">PCOR1329_LOCUS43533</name>
</gene>
<accession>A0ABN9TZI2</accession>
<protein>
    <submittedName>
        <fullName evidence="2">Uncharacterized protein</fullName>
    </submittedName>
</protein>
<feature type="region of interest" description="Disordered" evidence="1">
    <location>
        <begin position="77"/>
        <end position="105"/>
    </location>
</feature>
<evidence type="ECO:0000256" key="1">
    <source>
        <dbReference type="SAM" id="MobiDB-lite"/>
    </source>
</evidence>
<keyword evidence="3" id="KW-1185">Reference proteome</keyword>
<sequence length="252" mass="26322">MAANAAAALRMALGRGHLPPGSFPALASTLRPPTSRRRTCHAASSSTAATALRVAAVWLPPGTLGAAALAALTGCSAPAAPRPQPESAAGAAAPGRGGRPARQPLGRLCQDTSERVVGHLWPPLPPARGGCGEVASERAGAGAVSPRSFEARLRQCRHIFGDLRCVAAVSAAWARHADRDGWPSTHAYLYQEPGTKSELRRRYEASARRLLLDDWFRHHLSAAHARGLAWPQQGSAAGLAGRVAGFLPEATR</sequence>
<evidence type="ECO:0000313" key="3">
    <source>
        <dbReference type="Proteomes" id="UP001189429"/>
    </source>
</evidence>
<reference evidence="2" key="1">
    <citation type="submission" date="2023-10" db="EMBL/GenBank/DDBJ databases">
        <authorList>
            <person name="Chen Y."/>
            <person name="Shah S."/>
            <person name="Dougan E. K."/>
            <person name="Thang M."/>
            <person name="Chan C."/>
        </authorList>
    </citation>
    <scope>NUCLEOTIDE SEQUENCE [LARGE SCALE GENOMIC DNA]</scope>
</reference>
<proteinExistence type="predicted"/>
<dbReference type="EMBL" id="CAUYUJ010015231">
    <property type="protein sequence ID" value="CAK0851374.1"/>
    <property type="molecule type" value="Genomic_DNA"/>
</dbReference>
<comment type="caution">
    <text evidence="2">The sequence shown here is derived from an EMBL/GenBank/DDBJ whole genome shotgun (WGS) entry which is preliminary data.</text>
</comment>
<organism evidence="2 3">
    <name type="scientific">Prorocentrum cordatum</name>
    <dbReference type="NCBI Taxonomy" id="2364126"/>
    <lineage>
        <taxon>Eukaryota</taxon>
        <taxon>Sar</taxon>
        <taxon>Alveolata</taxon>
        <taxon>Dinophyceae</taxon>
        <taxon>Prorocentrales</taxon>
        <taxon>Prorocentraceae</taxon>
        <taxon>Prorocentrum</taxon>
    </lineage>
</organism>
<dbReference type="Proteomes" id="UP001189429">
    <property type="component" value="Unassembled WGS sequence"/>
</dbReference>
<evidence type="ECO:0000313" key="2">
    <source>
        <dbReference type="EMBL" id="CAK0851374.1"/>
    </source>
</evidence>
<name>A0ABN9TZI2_9DINO</name>